<evidence type="ECO:0000313" key="1">
    <source>
        <dbReference type="EMBL" id="KAL1252997.1"/>
    </source>
</evidence>
<accession>A0ABR3LJD0</accession>
<evidence type="ECO:0000313" key="2">
    <source>
        <dbReference type="Proteomes" id="UP001558613"/>
    </source>
</evidence>
<gene>
    <name evidence="1" type="ORF">QQF64_017690</name>
</gene>
<comment type="caution">
    <text evidence="1">The sequence shown here is derived from an EMBL/GenBank/DDBJ whole genome shotgun (WGS) entry which is preliminary data.</text>
</comment>
<name>A0ABR3LJD0_9TELE</name>
<sequence length="94" mass="10783">MCENNTHECICAAEASTNRELRQGLDIPPTPSHVSHRCCDWNARCDAEELLVMSRTLPHRQHTTSSLSQRAAAFLTEEHKRLKDQELLSEEQRL</sequence>
<dbReference type="EMBL" id="JAYMGO010000021">
    <property type="protein sequence ID" value="KAL1252997.1"/>
    <property type="molecule type" value="Genomic_DNA"/>
</dbReference>
<protein>
    <submittedName>
        <fullName evidence="1">Uncharacterized protein</fullName>
    </submittedName>
</protein>
<organism evidence="1 2">
    <name type="scientific">Cirrhinus molitorella</name>
    <name type="common">mud carp</name>
    <dbReference type="NCBI Taxonomy" id="172907"/>
    <lineage>
        <taxon>Eukaryota</taxon>
        <taxon>Metazoa</taxon>
        <taxon>Chordata</taxon>
        <taxon>Craniata</taxon>
        <taxon>Vertebrata</taxon>
        <taxon>Euteleostomi</taxon>
        <taxon>Actinopterygii</taxon>
        <taxon>Neopterygii</taxon>
        <taxon>Teleostei</taxon>
        <taxon>Ostariophysi</taxon>
        <taxon>Cypriniformes</taxon>
        <taxon>Cyprinidae</taxon>
        <taxon>Labeoninae</taxon>
        <taxon>Labeonini</taxon>
        <taxon>Cirrhinus</taxon>
    </lineage>
</organism>
<keyword evidence="2" id="KW-1185">Reference proteome</keyword>
<proteinExistence type="predicted"/>
<dbReference type="Proteomes" id="UP001558613">
    <property type="component" value="Unassembled WGS sequence"/>
</dbReference>
<reference evidence="1 2" key="1">
    <citation type="submission" date="2023-09" db="EMBL/GenBank/DDBJ databases">
        <authorList>
            <person name="Wang M."/>
        </authorList>
    </citation>
    <scope>NUCLEOTIDE SEQUENCE [LARGE SCALE GENOMIC DNA]</scope>
    <source>
        <strain evidence="1">GT-2023</strain>
        <tissue evidence="1">Liver</tissue>
    </source>
</reference>